<dbReference type="STRING" id="1246581.A0A2H9TGI0"/>
<organism evidence="15 16">
    <name type="scientific">Paramicrosporidium saccamoebae</name>
    <dbReference type="NCBI Taxonomy" id="1246581"/>
    <lineage>
        <taxon>Eukaryota</taxon>
        <taxon>Fungi</taxon>
        <taxon>Fungi incertae sedis</taxon>
        <taxon>Cryptomycota</taxon>
        <taxon>Cryptomycota incertae sedis</taxon>
        <taxon>Paramicrosporidium</taxon>
    </lineage>
</organism>
<evidence type="ECO:0000256" key="12">
    <source>
        <dbReference type="SAM" id="Coils"/>
    </source>
</evidence>
<dbReference type="GO" id="GO:0051315">
    <property type="term" value="P:attachment of mitotic spindle microtubules to kinetochore"/>
    <property type="evidence" value="ECO:0007669"/>
    <property type="project" value="TreeGrafter"/>
</dbReference>
<evidence type="ECO:0000256" key="7">
    <source>
        <dbReference type="ARBA" id="ARBA00022838"/>
    </source>
</evidence>
<keyword evidence="11" id="KW-0137">Centromere</keyword>
<sequence length="450" mass="52236">MLGGRNNGTSNMRTVYSFPELRNVEILQCMEDLRIPLSEAELTKPSTAIVQRIFESFADIFMGISKEQLGQQPTFQVVETLEHPDLHLDSINLVAFYRLLLRLMIEVGIEDFSLRDLIKPETPRLRIILSAVINFAKFREEQLSVFEEFSRRGEEAVEQRVKLSKRHEELAVRIAHVKAKHRDEEPATLQLKDEMANMIQILRDLKKEQTALSAELDAYKSRKSEVSEKMAQTQFLLGNVKQECNKLKSRIVHSPEKLLQIIAEMNASINNEKTNLSQLEKRSRELQMKLEALAHLEQELLRTLQGMESLNGDLRKRDELLSKVREERDAIERQQILAKDLSIKETQIIRQMNAAQDKVSRLQRSQQERRDNMGLRLKTLQEEYQVVAEDRSRAASKIEQSDKLVKDFETRMGELRRSHETEVASMRTECVALKARVVSYTNEMKKHLKS</sequence>
<keyword evidence="8 12" id="KW-0175">Coiled coil</keyword>
<protein>
    <submittedName>
        <fullName evidence="15">Uncharacterized protein</fullName>
    </submittedName>
</protein>
<dbReference type="GO" id="GO:0031262">
    <property type="term" value="C:Ndc80 complex"/>
    <property type="evidence" value="ECO:0007669"/>
    <property type="project" value="InterPro"/>
</dbReference>
<dbReference type="GO" id="GO:0051383">
    <property type="term" value="P:kinetochore organization"/>
    <property type="evidence" value="ECO:0007669"/>
    <property type="project" value="TreeGrafter"/>
</dbReference>
<proteinExistence type="inferred from homology"/>
<keyword evidence="6" id="KW-0498">Mitosis</keyword>
<comment type="caution">
    <text evidence="15">The sequence shown here is derived from an EMBL/GenBank/DDBJ whole genome shotgun (WGS) entry which is preliminary data.</text>
</comment>
<dbReference type="GO" id="GO:0044877">
    <property type="term" value="F:protein-containing complex binding"/>
    <property type="evidence" value="ECO:0007669"/>
    <property type="project" value="TreeGrafter"/>
</dbReference>
<accession>A0A2H9TGI0</accession>
<evidence type="ECO:0000256" key="4">
    <source>
        <dbReference type="ARBA" id="ARBA00022454"/>
    </source>
</evidence>
<evidence type="ECO:0000256" key="8">
    <source>
        <dbReference type="ARBA" id="ARBA00023054"/>
    </source>
</evidence>
<dbReference type="OrthoDB" id="8194677at2759"/>
<evidence type="ECO:0000256" key="3">
    <source>
        <dbReference type="ARBA" id="ARBA00005498"/>
    </source>
</evidence>
<evidence type="ECO:0000256" key="11">
    <source>
        <dbReference type="ARBA" id="ARBA00023328"/>
    </source>
</evidence>
<dbReference type="InterPro" id="IPR038275">
    <property type="entry name" value="Nuf2_N_sf"/>
</dbReference>
<dbReference type="GO" id="GO:0007052">
    <property type="term" value="P:mitotic spindle organization"/>
    <property type="evidence" value="ECO:0007669"/>
    <property type="project" value="TreeGrafter"/>
</dbReference>
<name>A0A2H9TGI0_9FUNG</name>
<comment type="similarity">
    <text evidence="3">Belongs to the NUF2 family.</text>
</comment>
<keyword evidence="10" id="KW-0131">Cell cycle</keyword>
<dbReference type="GO" id="GO:0051301">
    <property type="term" value="P:cell division"/>
    <property type="evidence" value="ECO:0007669"/>
    <property type="project" value="UniProtKB-KW"/>
</dbReference>
<feature type="coiled-coil region" evidence="12">
    <location>
        <begin position="188"/>
        <end position="222"/>
    </location>
</feature>
<evidence type="ECO:0000256" key="10">
    <source>
        <dbReference type="ARBA" id="ARBA00023306"/>
    </source>
</evidence>
<evidence type="ECO:0000256" key="5">
    <source>
        <dbReference type="ARBA" id="ARBA00022618"/>
    </source>
</evidence>
<dbReference type="Gene3D" id="1.10.418.60">
    <property type="entry name" value="Ncd80 complex, Nuf2 subunit"/>
    <property type="match status" value="1"/>
</dbReference>
<feature type="domain" description="Kinetochore protein Nuf2 N-terminal" evidence="13">
    <location>
        <begin position="16"/>
        <end position="151"/>
    </location>
</feature>
<evidence type="ECO:0000256" key="6">
    <source>
        <dbReference type="ARBA" id="ARBA00022776"/>
    </source>
</evidence>
<evidence type="ECO:0000313" key="16">
    <source>
        <dbReference type="Proteomes" id="UP000240830"/>
    </source>
</evidence>
<feature type="domain" description="Nuf2 DHR10-like" evidence="14">
    <location>
        <begin position="267"/>
        <end position="382"/>
    </location>
</feature>
<dbReference type="PANTHER" id="PTHR21650">
    <property type="entry name" value="MEMBRALIN/KINETOCHORE PROTEIN NUF2"/>
    <property type="match status" value="1"/>
</dbReference>
<keyword evidence="5" id="KW-0132">Cell division</keyword>
<keyword evidence="9" id="KW-0539">Nucleus</keyword>
<dbReference type="GO" id="GO:0045132">
    <property type="term" value="P:meiotic chromosome segregation"/>
    <property type="evidence" value="ECO:0007669"/>
    <property type="project" value="TreeGrafter"/>
</dbReference>
<dbReference type="AlphaFoldDB" id="A0A2H9TGI0"/>
<evidence type="ECO:0000259" key="14">
    <source>
        <dbReference type="Pfam" id="PF18595"/>
    </source>
</evidence>
<dbReference type="EMBL" id="MTSL01000205">
    <property type="protein sequence ID" value="PJF16841.1"/>
    <property type="molecule type" value="Genomic_DNA"/>
</dbReference>
<reference evidence="15 16" key="1">
    <citation type="submission" date="2016-10" db="EMBL/GenBank/DDBJ databases">
        <title>The genome of Paramicrosporidium saccamoebae is the missing link in understanding Cryptomycota and Microsporidia evolution.</title>
        <authorList>
            <person name="Quandt C.A."/>
            <person name="Beaudet D."/>
            <person name="Corsaro D."/>
            <person name="Michel R."/>
            <person name="Corradi N."/>
            <person name="James T."/>
        </authorList>
    </citation>
    <scope>NUCLEOTIDE SEQUENCE [LARGE SCALE GENOMIC DNA]</scope>
    <source>
        <strain evidence="15 16">KSL3</strain>
    </source>
</reference>
<dbReference type="Pfam" id="PF03800">
    <property type="entry name" value="Nuf2"/>
    <property type="match status" value="1"/>
</dbReference>
<evidence type="ECO:0000256" key="1">
    <source>
        <dbReference type="ARBA" id="ARBA00004123"/>
    </source>
</evidence>
<dbReference type="PANTHER" id="PTHR21650:SF2">
    <property type="entry name" value="KINETOCHORE PROTEIN NUF2"/>
    <property type="match status" value="1"/>
</dbReference>
<dbReference type="Proteomes" id="UP000240830">
    <property type="component" value="Unassembled WGS sequence"/>
</dbReference>
<keyword evidence="7" id="KW-0995">Kinetochore</keyword>
<evidence type="ECO:0000256" key="9">
    <source>
        <dbReference type="ARBA" id="ARBA00023242"/>
    </source>
</evidence>
<feature type="coiled-coil region" evidence="12">
    <location>
        <begin position="262"/>
        <end position="334"/>
    </location>
</feature>
<comment type="subcellular location">
    <subcellularLocation>
        <location evidence="2">Chromosome</location>
        <location evidence="2">Centromere</location>
        <location evidence="2">Kinetochore</location>
    </subcellularLocation>
    <subcellularLocation>
        <location evidence="1">Nucleus</location>
    </subcellularLocation>
</comment>
<dbReference type="Pfam" id="PF18595">
    <property type="entry name" value="Nuf2_DHR10-like"/>
    <property type="match status" value="1"/>
</dbReference>
<dbReference type="InterPro" id="IPR005549">
    <property type="entry name" value="Kinetochore_Nuf2_N"/>
</dbReference>
<dbReference type="GO" id="GO:0005634">
    <property type="term" value="C:nucleus"/>
    <property type="evidence" value="ECO:0007669"/>
    <property type="project" value="UniProtKB-SubCell"/>
</dbReference>
<dbReference type="InterPro" id="IPR041112">
    <property type="entry name" value="Nuf2_DHR10-like"/>
</dbReference>
<gene>
    <name evidence="15" type="ORF">PSACC_03351</name>
</gene>
<keyword evidence="16" id="KW-1185">Reference proteome</keyword>
<evidence type="ECO:0000259" key="13">
    <source>
        <dbReference type="Pfam" id="PF03800"/>
    </source>
</evidence>
<keyword evidence="4" id="KW-0158">Chromosome</keyword>
<evidence type="ECO:0000313" key="15">
    <source>
        <dbReference type="EMBL" id="PJF16841.1"/>
    </source>
</evidence>
<evidence type="ECO:0000256" key="2">
    <source>
        <dbReference type="ARBA" id="ARBA00004629"/>
    </source>
</evidence>